<feature type="non-terminal residue" evidence="1">
    <location>
        <position position="346"/>
    </location>
</feature>
<dbReference type="Gene3D" id="3.30.420.40">
    <property type="match status" value="2"/>
</dbReference>
<dbReference type="Pfam" id="PF13412">
    <property type="entry name" value="HTH_24"/>
    <property type="match status" value="1"/>
</dbReference>
<dbReference type="SUPFAM" id="SSF46785">
    <property type="entry name" value="Winged helix' DNA-binding domain"/>
    <property type="match status" value="1"/>
</dbReference>
<accession>K1S0V4</accession>
<dbReference type="Pfam" id="PF00480">
    <property type="entry name" value="ROK"/>
    <property type="match status" value="1"/>
</dbReference>
<dbReference type="InterPro" id="IPR036388">
    <property type="entry name" value="WH-like_DNA-bd_sf"/>
</dbReference>
<dbReference type="Gene3D" id="1.10.10.10">
    <property type="entry name" value="Winged helix-like DNA-binding domain superfamily/Winged helix DNA-binding domain"/>
    <property type="match status" value="1"/>
</dbReference>
<dbReference type="AlphaFoldDB" id="K1S0V4"/>
<dbReference type="InterPro" id="IPR043129">
    <property type="entry name" value="ATPase_NBD"/>
</dbReference>
<dbReference type="PANTHER" id="PTHR18964:SF149">
    <property type="entry name" value="BIFUNCTIONAL UDP-N-ACETYLGLUCOSAMINE 2-EPIMERASE_N-ACETYLMANNOSAMINE KINASE"/>
    <property type="match status" value="1"/>
</dbReference>
<dbReference type="SUPFAM" id="SSF53067">
    <property type="entry name" value="Actin-like ATPase domain"/>
    <property type="match status" value="1"/>
</dbReference>
<protein>
    <submittedName>
        <fullName evidence="1">ROK family protein</fullName>
    </submittedName>
</protein>
<reference evidence="1" key="1">
    <citation type="journal article" date="2013" name="Environ. Microbiol.">
        <title>Microbiota from the distal guts of lean and obese adolescents exhibit partial functional redundancy besides clear differences in community structure.</title>
        <authorList>
            <person name="Ferrer M."/>
            <person name="Ruiz A."/>
            <person name="Lanza F."/>
            <person name="Haange S.B."/>
            <person name="Oberbach A."/>
            <person name="Till H."/>
            <person name="Bargiela R."/>
            <person name="Campoy C."/>
            <person name="Segura M.T."/>
            <person name="Richter M."/>
            <person name="von Bergen M."/>
            <person name="Seifert J."/>
            <person name="Suarez A."/>
        </authorList>
    </citation>
    <scope>NUCLEOTIDE SEQUENCE</scope>
</reference>
<evidence type="ECO:0000313" key="1">
    <source>
        <dbReference type="EMBL" id="EKC48964.1"/>
    </source>
</evidence>
<dbReference type="EMBL" id="AJWY01012786">
    <property type="protein sequence ID" value="EKC48964.1"/>
    <property type="molecule type" value="Genomic_DNA"/>
</dbReference>
<comment type="caution">
    <text evidence="1">The sequence shown here is derived from an EMBL/GenBank/DDBJ whole genome shotgun (WGS) entry which is preliminary data.</text>
</comment>
<dbReference type="InterPro" id="IPR036390">
    <property type="entry name" value="WH_DNA-bd_sf"/>
</dbReference>
<organism evidence="1">
    <name type="scientific">human gut metagenome</name>
    <dbReference type="NCBI Taxonomy" id="408170"/>
    <lineage>
        <taxon>unclassified sequences</taxon>
        <taxon>metagenomes</taxon>
        <taxon>organismal metagenomes</taxon>
    </lineage>
</organism>
<proteinExistence type="predicted"/>
<dbReference type="InterPro" id="IPR000600">
    <property type="entry name" value="ROK"/>
</dbReference>
<sequence length="346" mass="39302">MEKITAETMRSYNRRQIFNHIYFNKRSSRQEIADTLHLSLTTVTQNLKLLEEENLIERSGYFQSTGGRKCVAYSCVSMYKISIGVHITAHHLRLVAVDMYGNIFKRRRITENYCHSREYYQQFGAHIDTFIRSLNISPKRVLGVGIALTALLSKDRQHIAKSVLLGTTEAQLADFKEFLSYPCQLFHDSEAAADAELWFSPGITDALYLGLNHHLNGMLIMNRKIHAGKEYSGGLVEHITLYPGGRKCYCGKQGCFSAYCSGHLLVDDQTRDYEHFFQLLRSGSGEESEKWQLFLGDLSVAIGSLSALLDCDIILGGTIGAYMIEDDRRRLQQLVRSNYHYAPSSD</sequence>
<name>K1S0V4_9ZZZZ</name>
<gene>
    <name evidence="1" type="ORF">LEA_18631</name>
</gene>
<dbReference type="PANTHER" id="PTHR18964">
    <property type="entry name" value="ROK (REPRESSOR, ORF, KINASE) FAMILY"/>
    <property type="match status" value="1"/>
</dbReference>